<evidence type="ECO:0000256" key="1">
    <source>
        <dbReference type="ARBA" id="ARBA00001933"/>
    </source>
</evidence>
<dbReference type="Pfam" id="PF00155">
    <property type="entry name" value="Aminotran_1_2"/>
    <property type="match status" value="1"/>
</dbReference>
<name>A0ABW3DBS6_9BACL</name>
<evidence type="ECO:0000256" key="4">
    <source>
        <dbReference type="ARBA" id="ARBA00022898"/>
    </source>
</evidence>
<dbReference type="InterPro" id="IPR015422">
    <property type="entry name" value="PyrdxlP-dep_Trfase_small"/>
</dbReference>
<protein>
    <submittedName>
        <fullName evidence="6">PLP-dependent aminotransferase family protein</fullName>
    </submittedName>
</protein>
<reference evidence="7" key="1">
    <citation type="journal article" date="2019" name="Int. J. Syst. Evol. Microbiol.">
        <title>The Global Catalogue of Microorganisms (GCM) 10K type strain sequencing project: providing services to taxonomists for standard genome sequencing and annotation.</title>
        <authorList>
            <consortium name="The Broad Institute Genomics Platform"/>
            <consortium name="The Broad Institute Genome Sequencing Center for Infectious Disease"/>
            <person name="Wu L."/>
            <person name="Ma J."/>
        </authorList>
    </citation>
    <scope>NUCLEOTIDE SEQUENCE [LARGE SCALE GENOMIC DNA]</scope>
    <source>
        <strain evidence="7">CCUG 57263</strain>
    </source>
</reference>
<accession>A0ABW3DBS6</accession>
<dbReference type="InterPro" id="IPR050859">
    <property type="entry name" value="Class-I_PLP-dep_aminotransf"/>
</dbReference>
<keyword evidence="2 6" id="KW-0032">Aminotransferase</keyword>
<evidence type="ECO:0000259" key="5">
    <source>
        <dbReference type="Pfam" id="PF00155"/>
    </source>
</evidence>
<proteinExistence type="predicted"/>
<dbReference type="InterPro" id="IPR015424">
    <property type="entry name" value="PyrdxlP-dep_Trfase"/>
</dbReference>
<keyword evidence="4" id="KW-0663">Pyridoxal phosphate</keyword>
<dbReference type="PANTHER" id="PTHR42790:SF19">
    <property type="entry name" value="KYNURENINE_ALPHA-AMINOADIPATE AMINOTRANSFERASE, MITOCHONDRIAL"/>
    <property type="match status" value="1"/>
</dbReference>
<dbReference type="SUPFAM" id="SSF53383">
    <property type="entry name" value="PLP-dependent transferases"/>
    <property type="match status" value="1"/>
</dbReference>
<evidence type="ECO:0000313" key="7">
    <source>
        <dbReference type="Proteomes" id="UP001597120"/>
    </source>
</evidence>
<dbReference type="CDD" id="cd00609">
    <property type="entry name" value="AAT_like"/>
    <property type="match status" value="1"/>
</dbReference>
<dbReference type="InterPro" id="IPR004839">
    <property type="entry name" value="Aminotransferase_I/II_large"/>
</dbReference>
<organism evidence="6 7">
    <name type="scientific">Paenibacillus residui</name>
    <dbReference type="NCBI Taxonomy" id="629724"/>
    <lineage>
        <taxon>Bacteria</taxon>
        <taxon>Bacillati</taxon>
        <taxon>Bacillota</taxon>
        <taxon>Bacilli</taxon>
        <taxon>Bacillales</taxon>
        <taxon>Paenibacillaceae</taxon>
        <taxon>Paenibacillus</taxon>
    </lineage>
</organism>
<sequence length="399" mass="44759">MDYQFSESLQHFKSSAVREILKLTQGKSIISFAGGLPAEELFPVEAVRDAYVAALNRGNSSLQYGLTEGYLPLREALAERMRQKNITVTPDEMILTTGSQQSIDLLTRIYIDPGDVILVQQPTYLAALQVFQARGARVVAVKGDEFGMDLEDAAAKIKQHQPKLLYVTPTFSNPTGYVWNLERRQGILQLCRRHNVLILEDDPYGELQYSSDRLYPSIFSLDTHPHGSVVVYTSTFSKTVAPALRTGWAIGDPAIIRNMARAKQAADLHSSSMDQQALYELLCRFDLDAHIAGIRKDYEQRMLLMTDLLEGLNIPGLRWNRPEGGMFIWLELPEGYKAEELLVKAVEEGVAFVPGAPFYAGEPQVNTCRFNFTHSDSKEMKLGMERFARAMNSYVPSPV</sequence>
<dbReference type="Gene3D" id="3.40.640.10">
    <property type="entry name" value="Type I PLP-dependent aspartate aminotransferase-like (Major domain)"/>
    <property type="match status" value="1"/>
</dbReference>
<dbReference type="EMBL" id="JBHTIU010000051">
    <property type="protein sequence ID" value="MFD0870643.1"/>
    <property type="molecule type" value="Genomic_DNA"/>
</dbReference>
<dbReference type="PANTHER" id="PTHR42790">
    <property type="entry name" value="AMINOTRANSFERASE"/>
    <property type="match status" value="1"/>
</dbReference>
<evidence type="ECO:0000256" key="3">
    <source>
        <dbReference type="ARBA" id="ARBA00022679"/>
    </source>
</evidence>
<feature type="domain" description="Aminotransferase class I/classII large" evidence="5">
    <location>
        <begin position="41"/>
        <end position="385"/>
    </location>
</feature>
<evidence type="ECO:0000256" key="2">
    <source>
        <dbReference type="ARBA" id="ARBA00022576"/>
    </source>
</evidence>
<dbReference type="Gene3D" id="3.90.1150.10">
    <property type="entry name" value="Aspartate Aminotransferase, domain 1"/>
    <property type="match status" value="1"/>
</dbReference>
<dbReference type="InterPro" id="IPR015421">
    <property type="entry name" value="PyrdxlP-dep_Trfase_major"/>
</dbReference>
<dbReference type="GO" id="GO:0008483">
    <property type="term" value="F:transaminase activity"/>
    <property type="evidence" value="ECO:0007669"/>
    <property type="project" value="UniProtKB-KW"/>
</dbReference>
<evidence type="ECO:0000313" key="6">
    <source>
        <dbReference type="EMBL" id="MFD0870643.1"/>
    </source>
</evidence>
<keyword evidence="3" id="KW-0808">Transferase</keyword>
<dbReference type="RefSeq" id="WP_379289352.1">
    <property type="nucleotide sequence ID" value="NZ_JBHTIU010000051.1"/>
</dbReference>
<comment type="caution">
    <text evidence="6">The sequence shown here is derived from an EMBL/GenBank/DDBJ whole genome shotgun (WGS) entry which is preliminary data.</text>
</comment>
<dbReference type="Proteomes" id="UP001597120">
    <property type="component" value="Unassembled WGS sequence"/>
</dbReference>
<keyword evidence="7" id="KW-1185">Reference proteome</keyword>
<gene>
    <name evidence="6" type="ORF">ACFQ03_15925</name>
</gene>
<comment type="cofactor">
    <cofactor evidence="1">
        <name>pyridoxal 5'-phosphate</name>
        <dbReference type="ChEBI" id="CHEBI:597326"/>
    </cofactor>
</comment>